<dbReference type="InterPro" id="IPR038765">
    <property type="entry name" value="Papain-like_cys_pep_sf"/>
</dbReference>
<dbReference type="InterPro" id="IPR033551">
    <property type="entry name" value="DRC7/lobo"/>
</dbReference>
<comment type="caution">
    <text evidence="19">The sequence shown here is derived from an EMBL/GenBank/DDBJ whole genome shotgun (WGS) entry which is preliminary data.</text>
</comment>
<dbReference type="GO" id="GO:0007283">
    <property type="term" value="P:spermatogenesis"/>
    <property type="evidence" value="ECO:0007669"/>
    <property type="project" value="UniProtKB-KW"/>
</dbReference>
<feature type="coiled-coil region" evidence="14">
    <location>
        <begin position="230"/>
        <end position="257"/>
    </location>
</feature>
<comment type="subcellular location">
    <subcellularLocation>
        <location evidence="1">Cytoplasm</location>
        <location evidence="1">Cytoskeleton</location>
        <location evidence="1">Flagellum axoneme</location>
    </subcellularLocation>
</comment>
<dbReference type="Proteomes" id="UP001488805">
    <property type="component" value="Unassembled WGS sequence"/>
</dbReference>
<name>A0AAW1FCK4_ZOAVI</name>
<keyword evidence="8 14" id="KW-0175">Coiled coil</keyword>
<dbReference type="GO" id="GO:0030317">
    <property type="term" value="P:flagellated sperm motility"/>
    <property type="evidence" value="ECO:0007669"/>
    <property type="project" value="TreeGrafter"/>
</dbReference>
<proteinExistence type="inferred from homology"/>
<sequence>MESVAESLGEEQEVGSGETLKEEEEDDEEEPQHVSAPEELLLKLNSTDLLYPESYRINYPNESRLLDIANNFQRQYSHLHPNRKPLLLCPTNECGVKKFVSTTLRPSTTDHPELFSWPGCASFVADFLSLEPLEPPVNLPSFLFSSNLVLQSQRATSLDFSMLLCSLLLGVNYDAYCVSGYAVREMCLLDQSRLQCPLLDTQVKSGVHEQEPHENKYSVKPPKELKSQFLMQQEEKKKQDEEAALLLKQKLQEESERRPADPLHGLRVHFWVLVLSGSRSVTENFFIDPLTGKRYATDDDHFLGVESAWNNFNYYVNMQNCSHADMVYDLEDLKTWEPVLYRATSKKQLMRDVLKRTKIMSKVINDQEEEEEKPRVFEMPRSWASYINISKEALESRWPGRQNVTHYRRAKLEQFAPYLKSDGLVQRLTAYQDLDYTDEVSVKEWYQHRNDNLEEMEVNKVNSVTTERFTRGRAFHILLHRFSPRSDEEREMLFSSSHRDYLVRRLVSPGEMTETFEGRSDFLFYRHVVAQRRVQFSGPHPAEGLNFRMLEKVVERFHRNRSKPANADVAERVFLLADRQIELTYHLEDNRIIPSKRSFIKPEEATEIKAEDFRAQLVSGFQVDPFEKPLQSLTLYKMLLDLMKDENEVILQINMSWKEASKLLDCRVEEKRDVRLSFSPWTTTGAAKALSHRQEMERQAEEDQKRLQKRKKDILAPLLIRLDNAEPLSAKDAKQLYHDCLAECKQRLVEKANLIQKHYDKETQALQRKQQWYQENQLTIVLKDKAEYQNFCSEKTLRIRVAKKRLSMHMEAAPLEFQNLDQRLKSDPRLAPHLLE</sequence>
<keyword evidence="7" id="KW-0744">Spermatogenesis</keyword>
<dbReference type="GO" id="GO:0031514">
    <property type="term" value="C:motile cilium"/>
    <property type="evidence" value="ECO:0007669"/>
    <property type="project" value="TreeGrafter"/>
</dbReference>
<dbReference type="GO" id="GO:0030154">
    <property type="term" value="P:cell differentiation"/>
    <property type="evidence" value="ECO:0007669"/>
    <property type="project" value="UniProtKB-KW"/>
</dbReference>
<evidence type="ECO:0000256" key="10">
    <source>
        <dbReference type="ARBA" id="ARBA00023212"/>
    </source>
</evidence>
<dbReference type="PANTHER" id="PTHR35249:SF2">
    <property type="entry name" value="DYNEIN REGULATORY COMPLEX SUBUNIT 7"/>
    <property type="match status" value="1"/>
</dbReference>
<evidence type="ECO:0000256" key="4">
    <source>
        <dbReference type="ARBA" id="ARBA00022490"/>
    </source>
</evidence>
<dbReference type="InterPro" id="IPR056290">
    <property type="entry name" value="CEPT76/DRC7_peptidase-like_dom"/>
</dbReference>
<evidence type="ECO:0000256" key="6">
    <source>
        <dbReference type="ARBA" id="ARBA00022846"/>
    </source>
</evidence>
<feature type="compositionally biased region" description="Acidic residues" evidence="15">
    <location>
        <begin position="21"/>
        <end position="30"/>
    </location>
</feature>
<keyword evidence="6" id="KW-0282">Flagellum</keyword>
<evidence type="ECO:0000259" key="17">
    <source>
        <dbReference type="Pfam" id="PF24667"/>
    </source>
</evidence>
<evidence type="ECO:0000256" key="11">
    <source>
        <dbReference type="ARBA" id="ARBA00023273"/>
    </source>
</evidence>
<dbReference type="SUPFAM" id="SSF54001">
    <property type="entry name" value="Cysteine proteinases"/>
    <property type="match status" value="1"/>
</dbReference>
<dbReference type="InterPro" id="IPR056292">
    <property type="entry name" value="DRC7_C"/>
</dbReference>
<feature type="domain" description="CEP76/DRC7 peptidase-like" evidence="16">
    <location>
        <begin position="268"/>
        <end position="338"/>
    </location>
</feature>
<dbReference type="Pfam" id="PF24667">
    <property type="entry name" value="MORN_DRC7"/>
    <property type="match status" value="1"/>
</dbReference>
<dbReference type="InterPro" id="IPR056291">
    <property type="entry name" value="MORN_DRC7"/>
</dbReference>
<feature type="region of interest" description="Disordered" evidence="15">
    <location>
        <begin position="1"/>
        <end position="38"/>
    </location>
</feature>
<evidence type="ECO:0000256" key="14">
    <source>
        <dbReference type="SAM" id="Coils"/>
    </source>
</evidence>
<evidence type="ECO:0000256" key="8">
    <source>
        <dbReference type="ARBA" id="ARBA00023054"/>
    </source>
</evidence>
<keyword evidence="20" id="KW-1185">Reference proteome</keyword>
<protein>
    <recommendedName>
        <fullName evidence="3">Dynein regulatory complex subunit 7</fullName>
    </recommendedName>
    <alternativeName>
        <fullName evidence="12">Coiled-coil domain-containing protein 135</fullName>
    </alternativeName>
    <alternativeName>
        <fullName evidence="13">Coiled-coil domain-containing protein lobo homolog</fullName>
    </alternativeName>
</protein>
<accession>A0AAW1FCK4</accession>
<evidence type="ECO:0000259" key="16">
    <source>
        <dbReference type="Pfam" id="PF24656"/>
    </source>
</evidence>
<evidence type="ECO:0000313" key="19">
    <source>
        <dbReference type="EMBL" id="KAK9532276.1"/>
    </source>
</evidence>
<evidence type="ECO:0000256" key="3">
    <source>
        <dbReference type="ARBA" id="ARBA00021303"/>
    </source>
</evidence>
<evidence type="ECO:0000313" key="20">
    <source>
        <dbReference type="Proteomes" id="UP001488805"/>
    </source>
</evidence>
<evidence type="ECO:0000256" key="13">
    <source>
        <dbReference type="ARBA" id="ARBA00031733"/>
    </source>
</evidence>
<reference evidence="19 20" key="1">
    <citation type="journal article" date="2024" name="Genome Biol. Evol.">
        <title>Chromosome-level genome assembly of the viviparous eelpout Zoarces viviparus.</title>
        <authorList>
            <person name="Fuhrmann N."/>
            <person name="Brasseur M.V."/>
            <person name="Bakowski C.E."/>
            <person name="Podsiadlowski L."/>
            <person name="Prost S."/>
            <person name="Krehenwinkel H."/>
            <person name="Mayer C."/>
        </authorList>
    </citation>
    <scope>NUCLEOTIDE SEQUENCE [LARGE SCALE GENOMIC DNA]</scope>
    <source>
        <strain evidence="19">NO-MEL_2022_Ind0_liver</strain>
    </source>
</reference>
<evidence type="ECO:0000256" key="7">
    <source>
        <dbReference type="ARBA" id="ARBA00022871"/>
    </source>
</evidence>
<keyword evidence="9" id="KW-0969">Cilium</keyword>
<dbReference type="PANTHER" id="PTHR35249">
    <property type="entry name" value="DYNEIN REGULATORY COMPLEX SUBUNIT 7"/>
    <property type="match status" value="1"/>
</dbReference>
<gene>
    <name evidence="19" type="ORF">VZT92_009668</name>
</gene>
<dbReference type="Pfam" id="PF24671">
    <property type="entry name" value="DRC7_C"/>
    <property type="match status" value="1"/>
</dbReference>
<keyword evidence="11" id="KW-0966">Cell projection</keyword>
<keyword evidence="5" id="KW-0221">Differentiation</keyword>
<keyword evidence="4" id="KW-0963">Cytoplasm</keyword>
<evidence type="ECO:0000256" key="12">
    <source>
        <dbReference type="ARBA" id="ARBA00031627"/>
    </source>
</evidence>
<feature type="coiled-coil region" evidence="14">
    <location>
        <begin position="686"/>
        <end position="713"/>
    </location>
</feature>
<comment type="similarity">
    <text evidence="2">Belongs to the DRC7 family.</text>
</comment>
<evidence type="ECO:0000256" key="15">
    <source>
        <dbReference type="SAM" id="MobiDB-lite"/>
    </source>
</evidence>
<feature type="domain" description="Dynein regulatory complex subunit 7 C-terminal" evidence="18">
    <location>
        <begin position="727"/>
        <end position="834"/>
    </location>
</feature>
<feature type="domain" description="Dynein regulatory complex subunit 7 MORN" evidence="17">
    <location>
        <begin position="400"/>
        <end position="679"/>
    </location>
</feature>
<dbReference type="EMBL" id="JBCEZU010000078">
    <property type="protein sequence ID" value="KAK9532276.1"/>
    <property type="molecule type" value="Genomic_DNA"/>
</dbReference>
<evidence type="ECO:0000256" key="5">
    <source>
        <dbReference type="ARBA" id="ARBA00022782"/>
    </source>
</evidence>
<dbReference type="AlphaFoldDB" id="A0AAW1FCK4"/>
<evidence type="ECO:0000256" key="2">
    <source>
        <dbReference type="ARBA" id="ARBA00010738"/>
    </source>
</evidence>
<evidence type="ECO:0000256" key="9">
    <source>
        <dbReference type="ARBA" id="ARBA00023069"/>
    </source>
</evidence>
<evidence type="ECO:0000256" key="1">
    <source>
        <dbReference type="ARBA" id="ARBA00004611"/>
    </source>
</evidence>
<keyword evidence="10" id="KW-0206">Cytoskeleton</keyword>
<dbReference type="Pfam" id="PF24656">
    <property type="entry name" value="CEPT76_peptidase"/>
    <property type="match status" value="1"/>
</dbReference>
<organism evidence="19 20">
    <name type="scientific">Zoarces viviparus</name>
    <name type="common">Viviparous eelpout</name>
    <name type="synonym">Blennius viviparus</name>
    <dbReference type="NCBI Taxonomy" id="48416"/>
    <lineage>
        <taxon>Eukaryota</taxon>
        <taxon>Metazoa</taxon>
        <taxon>Chordata</taxon>
        <taxon>Craniata</taxon>
        <taxon>Vertebrata</taxon>
        <taxon>Euteleostomi</taxon>
        <taxon>Actinopterygii</taxon>
        <taxon>Neopterygii</taxon>
        <taxon>Teleostei</taxon>
        <taxon>Neoteleostei</taxon>
        <taxon>Acanthomorphata</taxon>
        <taxon>Eupercaria</taxon>
        <taxon>Perciformes</taxon>
        <taxon>Cottioidei</taxon>
        <taxon>Zoarcales</taxon>
        <taxon>Zoarcidae</taxon>
        <taxon>Zoarcinae</taxon>
        <taxon>Zoarces</taxon>
    </lineage>
</organism>
<evidence type="ECO:0000259" key="18">
    <source>
        <dbReference type="Pfam" id="PF24671"/>
    </source>
</evidence>